<gene>
    <name evidence="14" type="ORF">LAME_0H18448G</name>
</gene>
<keyword evidence="9" id="KW-0833">Ubl conjugation pathway</keyword>
<evidence type="ECO:0000256" key="1">
    <source>
        <dbReference type="ARBA" id="ARBA00007070"/>
    </source>
</evidence>
<dbReference type="InterPro" id="IPR036322">
    <property type="entry name" value="WD40_repeat_dom_sf"/>
</dbReference>
<feature type="domain" description="RING-type" evidence="13">
    <location>
        <begin position="928"/>
        <end position="971"/>
    </location>
</feature>
<evidence type="ECO:0000313" key="15">
    <source>
        <dbReference type="Proteomes" id="UP000191144"/>
    </source>
</evidence>
<dbReference type="PANTHER" id="PTHR23323:SF24">
    <property type="entry name" value="VACUOLAR PROTEIN SORTING-ASSOCIATED PROTEIN 11 HOMOLOG"/>
    <property type="match status" value="1"/>
</dbReference>
<dbReference type="InterPro" id="IPR013083">
    <property type="entry name" value="Znf_RING/FYVE/PHD"/>
</dbReference>
<organism evidence="14 15">
    <name type="scientific">Lachancea meyersii CBS 8951</name>
    <dbReference type="NCBI Taxonomy" id="1266667"/>
    <lineage>
        <taxon>Eukaryota</taxon>
        <taxon>Fungi</taxon>
        <taxon>Dikarya</taxon>
        <taxon>Ascomycota</taxon>
        <taxon>Saccharomycotina</taxon>
        <taxon>Saccharomycetes</taxon>
        <taxon>Saccharomycetales</taxon>
        <taxon>Saccharomycetaceae</taxon>
        <taxon>Lachancea</taxon>
    </lineage>
</organism>
<name>A0A1G4KIQ7_9SACH</name>
<dbReference type="Pfam" id="PF12451">
    <property type="entry name" value="VPS11_C"/>
    <property type="match status" value="1"/>
</dbReference>
<comment type="subunit">
    <text evidence="9">Component of the homotypic vacuole fusion and vacuole protein sorting (HOPS) complex. Component of the class C core vacuole/endosome tethering (CORVET) complex.</text>
</comment>
<dbReference type="GO" id="GO:0048284">
    <property type="term" value="P:organelle fusion"/>
    <property type="evidence" value="ECO:0007669"/>
    <property type="project" value="TreeGrafter"/>
</dbReference>
<dbReference type="AlphaFoldDB" id="A0A1G4KIQ7"/>
<evidence type="ECO:0000259" key="13">
    <source>
        <dbReference type="PROSITE" id="PS50089"/>
    </source>
</evidence>
<comment type="catalytic activity">
    <reaction evidence="9">
        <text>S-ubiquitinyl-[E2 ubiquitin-conjugating enzyme]-L-cysteine + [acceptor protein]-L-lysine = [E2 ubiquitin-conjugating enzyme]-L-cysteine + N(6)-ubiquitinyl-[acceptor protein]-L-lysine.</text>
        <dbReference type="EC" id="2.3.2.27"/>
    </reaction>
</comment>
<dbReference type="GO" id="GO:0030674">
    <property type="term" value="F:protein-macromolecule adaptor activity"/>
    <property type="evidence" value="ECO:0007669"/>
    <property type="project" value="TreeGrafter"/>
</dbReference>
<keyword evidence="15" id="KW-1185">Reference proteome</keyword>
<keyword evidence="3" id="KW-0479">Metal-binding</keyword>
<dbReference type="GO" id="GO:0006886">
    <property type="term" value="P:intracellular protein transport"/>
    <property type="evidence" value="ECO:0007669"/>
    <property type="project" value="UniProtKB-UniRule"/>
</dbReference>
<keyword evidence="2 9" id="KW-0813">Transport</keyword>
<keyword evidence="6 9" id="KW-0653">Protein transport</keyword>
<dbReference type="InterPro" id="IPR016528">
    <property type="entry name" value="VPS11"/>
</dbReference>
<keyword evidence="9" id="KW-0808">Transferase</keyword>
<sequence length="1024" mass="116214">MSFRSWRHFQFFESIPVRDPKIGSERPFFSDPTLSAVCPLENERLIIAVQSRVLRVVNLKTLETELEFEAYSEGFQVTYLYAVKDTYAVSVAEQVGKPCSLKLWKLDKRPRNEFDSHSVIEVKNGKNTFPLSAIAISKELDCLAVGFVNGRIVLVRGDIVHDRGSKQRIIYEDPNKEPITSLIFDRDNQNCFVSTTSALLLFSTTGRNNGRPDLTLNPESGVDLNCSCASSDGREFICCFTNSIDFYKSTGEKQSLVTDLSMIKRIFAIDKDHLLILSGVQASNNTALHALKSAAPSNRAVIIDIRNKLIVMNSLVSGNVLEIFTMELAGEHSAMLLTSDGIMHKLSEKSISEKLQIVEQKELFQIALDIAQQSKLSALRIEEIRKNYAEHLYKTGSKAAAIDQYLQCLNVTETSEVIAKFGVDSSSSSEDVSNLSFYVFSMIQKGMGTFDHVTLYIISLIKLKDEQGLVHFLNHFSRNGRYLEHEEPEEDWMEDDESYYYSDTNLFDLELILRLLLDSGFALQSYRFARKFSKSPETVVDILIDDLHDPHLALKYTKSLPVDDTLRVLIAFSKKLLELLPNDTNALLIELFTGKYQPTKFKDSSEKDTLHNEKMDHSVFYSYNSFLDFMIGASNSKNPGVDSSVPTYHPPRPALIFTSFIHQPFEFVVFLEACLGSYNEFSGFDHDKQVILTTLYDVYLSLAKDDVKSRQTEWKEKAHAVYQESVKLVKRSQSTNGMMPSEKAAKTVDNSLMMLISQVNDIDLSEEEDDSTSINQKHKFDKADLTYKFEALSSTSDAKTALQFIERYGEQEPNLYSMGLAYFISSKSTMKEIGGETVFKNKVLRKVLDLDLMPLLDVLQILGSTNVATFGLIQETLIDHIRSENQEINNNKKLIESYELELTEKNDKLKSLTEEKTPLQIQLKDQDCNTCHMKIMPPIVFFKCNHVYHQSCLNEEDPSGLDGKHFRCPQCMVDYETTVGMKQSQLDTRNNAELLRMTLDDERNVKDRFEVVTEFIGRGGADSS</sequence>
<evidence type="ECO:0000256" key="12">
    <source>
        <dbReference type="SAM" id="Coils"/>
    </source>
</evidence>
<evidence type="ECO:0000256" key="5">
    <source>
        <dbReference type="ARBA" id="ARBA00022833"/>
    </source>
</evidence>
<evidence type="ECO:0000313" key="14">
    <source>
        <dbReference type="EMBL" id="SCV04441.1"/>
    </source>
</evidence>
<feature type="coiled-coil region" evidence="12">
    <location>
        <begin position="881"/>
        <end position="915"/>
    </location>
</feature>
<dbReference type="Pfam" id="PF23356">
    <property type="entry name" value="TPR_PEP5_VPS11"/>
    <property type="match status" value="1"/>
</dbReference>
<dbReference type="PROSITE" id="PS50089">
    <property type="entry name" value="ZF_RING_2"/>
    <property type="match status" value="1"/>
</dbReference>
<dbReference type="PROSITE" id="PS50236">
    <property type="entry name" value="CHCR"/>
    <property type="match status" value="1"/>
</dbReference>
<accession>A0A1G4KIQ7</accession>
<dbReference type="InterPro" id="IPR057307">
    <property type="entry name" value="PEP5_VPS11_N"/>
</dbReference>
<evidence type="ECO:0000256" key="2">
    <source>
        <dbReference type="ARBA" id="ARBA00022448"/>
    </source>
</evidence>
<reference evidence="15" key="1">
    <citation type="submission" date="2016-03" db="EMBL/GenBank/DDBJ databases">
        <authorList>
            <person name="Devillers Hugo."/>
        </authorList>
    </citation>
    <scope>NUCLEOTIDE SEQUENCE [LARGE SCALE GENOMIC DNA]</scope>
</reference>
<dbReference type="Gene3D" id="2.130.10.10">
    <property type="entry name" value="YVTN repeat-like/Quinoprotein amine dehydrogenase"/>
    <property type="match status" value="1"/>
</dbReference>
<dbReference type="GO" id="GO:0008270">
    <property type="term" value="F:zinc ion binding"/>
    <property type="evidence" value="ECO:0007669"/>
    <property type="project" value="UniProtKB-KW"/>
</dbReference>
<evidence type="ECO:0000256" key="8">
    <source>
        <dbReference type="ARBA" id="ARBA00029433"/>
    </source>
</evidence>
<evidence type="ECO:0000256" key="7">
    <source>
        <dbReference type="ARBA" id="ARBA00023136"/>
    </source>
</evidence>
<dbReference type="GO" id="GO:0061630">
    <property type="term" value="F:ubiquitin protein ligase activity"/>
    <property type="evidence" value="ECO:0007669"/>
    <property type="project" value="UniProtKB-EC"/>
</dbReference>
<protein>
    <recommendedName>
        <fullName evidence="9">E3 ubiquitin-protein ligase PEP5</fullName>
        <ecNumber evidence="9">2.3.2.27</ecNumber>
    </recommendedName>
</protein>
<dbReference type="InterPro" id="IPR000547">
    <property type="entry name" value="Clathrin_H-chain/VPS_repeat"/>
</dbReference>
<keyword evidence="5" id="KW-0862">Zinc</keyword>
<dbReference type="GO" id="GO:0030897">
    <property type="term" value="C:HOPS complex"/>
    <property type="evidence" value="ECO:0007669"/>
    <property type="project" value="UniProtKB-UniRule"/>
</dbReference>
<comment type="similarity">
    <text evidence="1 9">Belongs to the VPS11 family.</text>
</comment>
<evidence type="ECO:0000256" key="6">
    <source>
        <dbReference type="ARBA" id="ARBA00022927"/>
    </source>
</evidence>
<evidence type="ECO:0000256" key="9">
    <source>
        <dbReference type="PIRNR" id="PIRNR007860"/>
    </source>
</evidence>
<dbReference type="InterPro" id="IPR024763">
    <property type="entry name" value="VPS11_C"/>
</dbReference>
<dbReference type="EMBL" id="LT598480">
    <property type="protein sequence ID" value="SCV04441.1"/>
    <property type="molecule type" value="Genomic_DNA"/>
</dbReference>
<dbReference type="Pfam" id="PF23341">
    <property type="entry name" value="PEP5_VPS11_N"/>
    <property type="match status" value="1"/>
</dbReference>
<dbReference type="EC" id="2.3.2.27" evidence="9"/>
<evidence type="ECO:0000256" key="10">
    <source>
        <dbReference type="PROSITE-ProRule" id="PRU00175"/>
    </source>
</evidence>
<dbReference type="InterPro" id="IPR015943">
    <property type="entry name" value="WD40/YVTN_repeat-like_dom_sf"/>
</dbReference>
<dbReference type="Proteomes" id="UP000191144">
    <property type="component" value="Chromosome H"/>
</dbReference>
<keyword evidence="12" id="KW-0175">Coiled coil</keyword>
<keyword evidence="7 9" id="KW-0472">Membrane</keyword>
<dbReference type="GO" id="GO:0000329">
    <property type="term" value="C:fungal-type vacuole membrane"/>
    <property type="evidence" value="ECO:0007669"/>
    <property type="project" value="UniProtKB-UniRule"/>
</dbReference>
<keyword evidence="4 10" id="KW-0863">Zinc-finger</keyword>
<dbReference type="GO" id="GO:0007032">
    <property type="term" value="P:endosome organization"/>
    <property type="evidence" value="ECO:0007669"/>
    <property type="project" value="TreeGrafter"/>
</dbReference>
<dbReference type="PIRSF" id="PIRSF007860">
    <property type="entry name" value="VPS11"/>
    <property type="match status" value="1"/>
</dbReference>
<comment type="subcellular location">
    <subcellularLocation>
        <location evidence="8">Endomembrane system</location>
        <topology evidence="8">Peripheral membrane protein</topology>
        <orientation evidence="8">Cytoplasmic side</orientation>
    </subcellularLocation>
    <subcellularLocation>
        <location evidence="9">Vacuole membrane</location>
        <topology evidence="9">Peripheral membrane protein</topology>
        <orientation evidence="9">Cytoplasmic side</orientation>
    </subcellularLocation>
</comment>
<dbReference type="SMART" id="SM00184">
    <property type="entry name" value="RING"/>
    <property type="match status" value="1"/>
</dbReference>
<evidence type="ECO:0000256" key="3">
    <source>
        <dbReference type="ARBA" id="ARBA00022723"/>
    </source>
</evidence>
<dbReference type="SUPFAM" id="SSF50978">
    <property type="entry name" value="WD40 repeat-like"/>
    <property type="match status" value="1"/>
</dbReference>
<feature type="repeat" description="CHCR" evidence="11">
    <location>
        <begin position="405"/>
        <end position="582"/>
    </location>
</feature>
<dbReference type="InterPro" id="IPR057308">
    <property type="entry name" value="CHCR_PEP5_VPS11"/>
</dbReference>
<dbReference type="GO" id="GO:0006904">
    <property type="term" value="P:vesicle docking involved in exocytosis"/>
    <property type="evidence" value="ECO:0007669"/>
    <property type="project" value="TreeGrafter"/>
</dbReference>
<dbReference type="Gene3D" id="3.30.40.10">
    <property type="entry name" value="Zinc/RING finger domain, C3HC4 (zinc finger)"/>
    <property type="match status" value="1"/>
</dbReference>
<dbReference type="InterPro" id="IPR001841">
    <property type="entry name" value="Znf_RING"/>
</dbReference>
<dbReference type="OrthoDB" id="26184at2759"/>
<dbReference type="GO" id="GO:0033263">
    <property type="term" value="C:CORVET complex"/>
    <property type="evidence" value="ECO:0007669"/>
    <property type="project" value="UniProtKB-UniRule"/>
</dbReference>
<proteinExistence type="inferred from homology"/>
<keyword evidence="9" id="KW-0926">Vacuole</keyword>
<dbReference type="GO" id="GO:0007033">
    <property type="term" value="P:vacuole organization"/>
    <property type="evidence" value="ECO:0007669"/>
    <property type="project" value="TreeGrafter"/>
</dbReference>
<evidence type="ECO:0000256" key="4">
    <source>
        <dbReference type="ARBA" id="ARBA00022771"/>
    </source>
</evidence>
<dbReference type="PANTHER" id="PTHR23323">
    <property type="entry name" value="VACUOLAR PROTEIN SORTING-ASSOCIATED PROTEIN"/>
    <property type="match status" value="1"/>
</dbReference>
<evidence type="ECO:0000256" key="11">
    <source>
        <dbReference type="PROSITE-ProRule" id="PRU01006"/>
    </source>
</evidence>
<dbReference type="SUPFAM" id="SSF57850">
    <property type="entry name" value="RING/U-box"/>
    <property type="match status" value="1"/>
</dbReference>